<name>A0A1H1UV38_9ACTN</name>
<dbReference type="AlphaFoldDB" id="A0A1H1UV38"/>
<dbReference type="STRING" id="630515.SAMN04489812_2946"/>
<accession>A0A1H1UV38</accession>
<keyword evidence="2" id="KW-1185">Reference proteome</keyword>
<protein>
    <submittedName>
        <fullName evidence="1">Uncharacterized protein</fullName>
    </submittedName>
</protein>
<evidence type="ECO:0000313" key="1">
    <source>
        <dbReference type="EMBL" id="SDS76335.1"/>
    </source>
</evidence>
<dbReference type="OrthoDB" id="3729858at2"/>
<sequence length="347" mass="35685">MTSYILRTGSQVAVPAAPLVAQVQGGRGFGHRWSVRGTTTQPPFIERPDRIVLPSITEPVTLRILPVDDPSRPGAPVRFASQSLVTVVIRHDRAAADADQVILDEVDLSGLTHRDLVQLVPDGRQIRVIGLRTVADTPLPPVAEIARDAAREILGVAQVEPDRAVQLAAMIDLSASMRPALRDGSVAAACDVLAGIGTVIAPGRQLTAAAGTLTGRRLATAAPDRFAAEVGSALAADGSTAGTGTGFRSGSATDQAATLDRTVVVTSGVPADWPSAPDAAGAGNTGNRAGQLLILGSPGRSTDWPTAAGGTVIDRGALIADPPDRELITAAVKSLLTALHPDPEVTR</sequence>
<dbReference type="RefSeq" id="WP_157683473.1">
    <property type="nucleotide sequence ID" value="NZ_LT629772.1"/>
</dbReference>
<evidence type="ECO:0000313" key="2">
    <source>
        <dbReference type="Proteomes" id="UP000199103"/>
    </source>
</evidence>
<dbReference type="Proteomes" id="UP000199103">
    <property type="component" value="Chromosome I"/>
</dbReference>
<gene>
    <name evidence="1" type="ORF">SAMN04489812_2946</name>
</gene>
<organism evidence="1 2">
    <name type="scientific">Microlunatus soli</name>
    <dbReference type="NCBI Taxonomy" id="630515"/>
    <lineage>
        <taxon>Bacteria</taxon>
        <taxon>Bacillati</taxon>
        <taxon>Actinomycetota</taxon>
        <taxon>Actinomycetes</taxon>
        <taxon>Propionibacteriales</taxon>
        <taxon>Propionibacteriaceae</taxon>
        <taxon>Microlunatus</taxon>
    </lineage>
</organism>
<dbReference type="EMBL" id="LT629772">
    <property type="protein sequence ID" value="SDS76335.1"/>
    <property type="molecule type" value="Genomic_DNA"/>
</dbReference>
<reference evidence="1 2" key="1">
    <citation type="submission" date="2016-10" db="EMBL/GenBank/DDBJ databases">
        <authorList>
            <person name="de Groot N.N."/>
        </authorList>
    </citation>
    <scope>NUCLEOTIDE SEQUENCE [LARGE SCALE GENOMIC DNA]</scope>
    <source>
        <strain evidence="1 2">DSM 21800</strain>
    </source>
</reference>
<proteinExistence type="predicted"/>